<dbReference type="STRING" id="1770053.SAMN05216551_113106"/>
<name>A0A1H2PUC9_9BURK</name>
<organism evidence="1 2">
    <name type="scientific">Chitinasiproducens palmae</name>
    <dbReference type="NCBI Taxonomy" id="1770053"/>
    <lineage>
        <taxon>Bacteria</taxon>
        <taxon>Pseudomonadati</taxon>
        <taxon>Pseudomonadota</taxon>
        <taxon>Betaproteobacteria</taxon>
        <taxon>Burkholderiales</taxon>
        <taxon>Burkholderiaceae</taxon>
        <taxon>Chitinasiproducens</taxon>
    </lineage>
</organism>
<sequence length="66" mass="7124">MSDSEWTLQQVAAYAARYGLYFSGPQADVMLARLHELAVAGRAAASALPRPTNKANEPACMFRAPL</sequence>
<reference evidence="2" key="1">
    <citation type="submission" date="2016-09" db="EMBL/GenBank/DDBJ databases">
        <authorList>
            <person name="Varghese N."/>
            <person name="Submissions S."/>
        </authorList>
    </citation>
    <scope>NUCLEOTIDE SEQUENCE [LARGE SCALE GENOMIC DNA]</scope>
    <source>
        <strain evidence="2">JS23</strain>
    </source>
</reference>
<evidence type="ECO:0000313" key="2">
    <source>
        <dbReference type="Proteomes" id="UP000243719"/>
    </source>
</evidence>
<dbReference type="AlphaFoldDB" id="A0A1H2PUC9"/>
<dbReference type="EMBL" id="FNLO01000013">
    <property type="protein sequence ID" value="SDV50787.1"/>
    <property type="molecule type" value="Genomic_DNA"/>
</dbReference>
<dbReference type="Proteomes" id="UP000243719">
    <property type="component" value="Unassembled WGS sequence"/>
</dbReference>
<keyword evidence="2" id="KW-1185">Reference proteome</keyword>
<proteinExistence type="predicted"/>
<protein>
    <submittedName>
        <fullName evidence="1">Uncharacterized protein</fullName>
    </submittedName>
</protein>
<gene>
    <name evidence="1" type="ORF">SAMN05216551_113106</name>
</gene>
<evidence type="ECO:0000313" key="1">
    <source>
        <dbReference type="EMBL" id="SDV50787.1"/>
    </source>
</evidence>
<dbReference type="RefSeq" id="WP_139169764.1">
    <property type="nucleotide sequence ID" value="NZ_FNLO01000013.1"/>
</dbReference>
<accession>A0A1H2PUC9</accession>